<evidence type="ECO:0000313" key="3">
    <source>
        <dbReference type="EnsemblPlants" id="AES70397"/>
    </source>
</evidence>
<reference evidence="2 4" key="2">
    <citation type="journal article" date="2014" name="BMC Genomics">
        <title>An improved genome release (version Mt4.0) for the model legume Medicago truncatula.</title>
        <authorList>
            <person name="Tang H."/>
            <person name="Krishnakumar V."/>
            <person name="Bidwell S."/>
            <person name="Rosen B."/>
            <person name="Chan A."/>
            <person name="Zhou S."/>
            <person name="Gentzbittel L."/>
            <person name="Childs K.L."/>
            <person name="Yandell M."/>
            <person name="Gundlach H."/>
            <person name="Mayer K.F."/>
            <person name="Schwartz D.C."/>
            <person name="Town C.D."/>
        </authorList>
    </citation>
    <scope>GENOME REANNOTATION</scope>
    <source>
        <strain evidence="3 4">cv. Jemalong A17</strain>
    </source>
</reference>
<dbReference type="EnsemblPlants" id="AES70397">
    <property type="protein sequence ID" value="AES70397"/>
    <property type="gene ID" value="MTR_3g052710"/>
</dbReference>
<organism evidence="2 4">
    <name type="scientific">Medicago truncatula</name>
    <name type="common">Barrel medic</name>
    <name type="synonym">Medicago tribuloides</name>
    <dbReference type="NCBI Taxonomy" id="3880"/>
    <lineage>
        <taxon>Eukaryota</taxon>
        <taxon>Viridiplantae</taxon>
        <taxon>Streptophyta</taxon>
        <taxon>Embryophyta</taxon>
        <taxon>Tracheophyta</taxon>
        <taxon>Spermatophyta</taxon>
        <taxon>Magnoliopsida</taxon>
        <taxon>eudicotyledons</taxon>
        <taxon>Gunneridae</taxon>
        <taxon>Pentapetalae</taxon>
        <taxon>rosids</taxon>
        <taxon>fabids</taxon>
        <taxon>Fabales</taxon>
        <taxon>Fabaceae</taxon>
        <taxon>Papilionoideae</taxon>
        <taxon>50 kb inversion clade</taxon>
        <taxon>NPAAA clade</taxon>
        <taxon>Hologalegina</taxon>
        <taxon>IRL clade</taxon>
        <taxon>Trifolieae</taxon>
        <taxon>Medicago</taxon>
    </lineage>
</organism>
<reference evidence="2 4" key="1">
    <citation type="journal article" date="2011" name="Nature">
        <title>The Medicago genome provides insight into the evolution of rhizobial symbioses.</title>
        <authorList>
            <person name="Young N.D."/>
            <person name="Debelle F."/>
            <person name="Oldroyd G.E."/>
            <person name="Geurts R."/>
            <person name="Cannon S.B."/>
            <person name="Udvardi M.K."/>
            <person name="Benedito V.A."/>
            <person name="Mayer K.F."/>
            <person name="Gouzy J."/>
            <person name="Schoof H."/>
            <person name="Van de Peer Y."/>
            <person name="Proost S."/>
            <person name="Cook D.R."/>
            <person name="Meyers B.C."/>
            <person name="Spannagl M."/>
            <person name="Cheung F."/>
            <person name="De Mita S."/>
            <person name="Krishnakumar V."/>
            <person name="Gundlach H."/>
            <person name="Zhou S."/>
            <person name="Mudge J."/>
            <person name="Bharti A.K."/>
            <person name="Murray J.D."/>
            <person name="Naoumkina M.A."/>
            <person name="Rosen B."/>
            <person name="Silverstein K.A."/>
            <person name="Tang H."/>
            <person name="Rombauts S."/>
            <person name="Zhao P.X."/>
            <person name="Zhou P."/>
            <person name="Barbe V."/>
            <person name="Bardou P."/>
            <person name="Bechner M."/>
            <person name="Bellec A."/>
            <person name="Berger A."/>
            <person name="Berges H."/>
            <person name="Bidwell S."/>
            <person name="Bisseling T."/>
            <person name="Choisne N."/>
            <person name="Couloux A."/>
            <person name="Denny R."/>
            <person name="Deshpande S."/>
            <person name="Dai X."/>
            <person name="Doyle J.J."/>
            <person name="Dudez A.M."/>
            <person name="Farmer A.D."/>
            <person name="Fouteau S."/>
            <person name="Franken C."/>
            <person name="Gibelin C."/>
            <person name="Gish J."/>
            <person name="Goldstein S."/>
            <person name="Gonzalez A.J."/>
            <person name="Green P.J."/>
            <person name="Hallab A."/>
            <person name="Hartog M."/>
            <person name="Hua A."/>
            <person name="Humphray S.J."/>
            <person name="Jeong D.H."/>
            <person name="Jing Y."/>
            <person name="Jocker A."/>
            <person name="Kenton S.M."/>
            <person name="Kim D.J."/>
            <person name="Klee K."/>
            <person name="Lai H."/>
            <person name="Lang C."/>
            <person name="Lin S."/>
            <person name="Macmil S.L."/>
            <person name="Magdelenat G."/>
            <person name="Matthews L."/>
            <person name="McCorrison J."/>
            <person name="Monaghan E.L."/>
            <person name="Mun J.H."/>
            <person name="Najar F.Z."/>
            <person name="Nicholson C."/>
            <person name="Noirot C."/>
            <person name="O'Bleness M."/>
            <person name="Paule C.R."/>
            <person name="Poulain J."/>
            <person name="Prion F."/>
            <person name="Qin B."/>
            <person name="Qu C."/>
            <person name="Retzel E.F."/>
            <person name="Riddle C."/>
            <person name="Sallet E."/>
            <person name="Samain S."/>
            <person name="Samson N."/>
            <person name="Sanders I."/>
            <person name="Saurat O."/>
            <person name="Scarpelli C."/>
            <person name="Schiex T."/>
            <person name="Segurens B."/>
            <person name="Severin A.J."/>
            <person name="Sherrier D.J."/>
            <person name="Shi R."/>
            <person name="Sims S."/>
            <person name="Singer S.R."/>
            <person name="Sinharoy S."/>
            <person name="Sterck L."/>
            <person name="Viollet A."/>
            <person name="Wang B.B."/>
            <person name="Wang K."/>
            <person name="Wang M."/>
            <person name="Wang X."/>
            <person name="Warfsmann J."/>
            <person name="Weissenbach J."/>
            <person name="White D.D."/>
            <person name="White J.D."/>
            <person name="Wiley G.B."/>
            <person name="Wincker P."/>
            <person name="Xing Y."/>
            <person name="Yang L."/>
            <person name="Yao Z."/>
            <person name="Ying F."/>
            <person name="Zhai J."/>
            <person name="Zhou L."/>
            <person name="Zuber A."/>
            <person name="Denarie J."/>
            <person name="Dixon R.A."/>
            <person name="May G.D."/>
            <person name="Schwartz D.C."/>
            <person name="Rogers J."/>
            <person name="Quetier F."/>
            <person name="Town C.D."/>
            <person name="Roe B.A."/>
        </authorList>
    </citation>
    <scope>NUCLEOTIDE SEQUENCE [LARGE SCALE GENOMIC DNA]</scope>
    <source>
        <strain evidence="2">A17</strain>
        <strain evidence="3 4">cv. Jemalong A17</strain>
    </source>
</reference>
<evidence type="ECO:0000313" key="4">
    <source>
        <dbReference type="Proteomes" id="UP000002051"/>
    </source>
</evidence>
<feature type="region of interest" description="Disordered" evidence="1">
    <location>
        <begin position="33"/>
        <end position="52"/>
    </location>
</feature>
<feature type="compositionally biased region" description="Acidic residues" evidence="1">
    <location>
        <begin position="39"/>
        <end position="52"/>
    </location>
</feature>
<accession>G7J000</accession>
<dbReference type="EMBL" id="CM001219">
    <property type="protein sequence ID" value="AES70397.1"/>
    <property type="molecule type" value="Genomic_DNA"/>
</dbReference>
<dbReference type="HOGENOM" id="CLU_2362882_0_0_1"/>
<proteinExistence type="predicted"/>
<reference evidence="3" key="3">
    <citation type="submission" date="2015-04" db="UniProtKB">
        <authorList>
            <consortium name="EnsemblPlants"/>
        </authorList>
    </citation>
    <scope>IDENTIFICATION</scope>
    <source>
        <strain evidence="3">cv. Jemalong A17</strain>
    </source>
</reference>
<name>G7J000_MEDTR</name>
<dbReference type="Proteomes" id="UP000002051">
    <property type="component" value="Chromosome 3"/>
</dbReference>
<evidence type="ECO:0000313" key="2">
    <source>
        <dbReference type="EMBL" id="AES70397.1"/>
    </source>
</evidence>
<dbReference type="PaxDb" id="3880-AES70397"/>
<dbReference type="AlphaFoldDB" id="G7J000"/>
<gene>
    <name evidence="2" type="ordered locus">MTR_3g052710</name>
</gene>
<evidence type="ECO:0000256" key="1">
    <source>
        <dbReference type="SAM" id="MobiDB-lite"/>
    </source>
</evidence>
<keyword evidence="4" id="KW-1185">Reference proteome</keyword>
<protein>
    <submittedName>
        <fullName evidence="2 3">Uncharacterized protein</fullName>
    </submittedName>
</protein>
<sequence length="96" mass="10640">MESSIGHAAALKLLGRACRPFGFHNARGISLRSCGEENSRDEEESGECDSEFVEATQNQNETNSNDGILQVHSKSPEQQVPTLERVKKDMEFLTKS</sequence>